<evidence type="ECO:0000256" key="1">
    <source>
        <dbReference type="ARBA" id="ARBA00000085"/>
    </source>
</evidence>
<keyword evidence="8 16" id="KW-0812">Transmembrane</keyword>
<dbReference type="SUPFAM" id="SSF158472">
    <property type="entry name" value="HAMP domain-like"/>
    <property type="match status" value="1"/>
</dbReference>
<dbReference type="SMART" id="SM00387">
    <property type="entry name" value="HATPase_c"/>
    <property type="match status" value="1"/>
</dbReference>
<accession>A0A916SZ33</accession>
<evidence type="ECO:0000256" key="11">
    <source>
        <dbReference type="ARBA" id="ARBA00022840"/>
    </source>
</evidence>
<dbReference type="PANTHER" id="PTHR45436:SF5">
    <property type="entry name" value="SENSOR HISTIDINE KINASE TRCS"/>
    <property type="match status" value="1"/>
</dbReference>
<dbReference type="CDD" id="cd00075">
    <property type="entry name" value="HATPase"/>
    <property type="match status" value="1"/>
</dbReference>
<dbReference type="GO" id="GO:0000155">
    <property type="term" value="F:phosphorelay sensor kinase activity"/>
    <property type="evidence" value="ECO:0007669"/>
    <property type="project" value="InterPro"/>
</dbReference>
<dbReference type="PROSITE" id="PS50885">
    <property type="entry name" value="HAMP"/>
    <property type="match status" value="1"/>
</dbReference>
<feature type="transmembrane region" description="Helical" evidence="16">
    <location>
        <begin position="164"/>
        <end position="186"/>
    </location>
</feature>
<keyword evidence="12 16" id="KW-1133">Transmembrane helix</keyword>
<keyword evidence="10 19" id="KW-0418">Kinase</keyword>
<keyword evidence="6" id="KW-0597">Phosphoprotein</keyword>
<dbReference type="SUPFAM" id="SSF47384">
    <property type="entry name" value="Homodimeric domain of signal transducing histidine kinase"/>
    <property type="match status" value="1"/>
</dbReference>
<dbReference type="InterPro" id="IPR003661">
    <property type="entry name" value="HisK_dim/P_dom"/>
</dbReference>
<evidence type="ECO:0000256" key="13">
    <source>
        <dbReference type="ARBA" id="ARBA00023012"/>
    </source>
</evidence>
<keyword evidence="14 16" id="KW-0472">Membrane</keyword>
<reference evidence="19" key="1">
    <citation type="journal article" date="2014" name="Int. J. Syst. Evol. Microbiol.">
        <title>Complete genome sequence of Corynebacterium casei LMG S-19264T (=DSM 44701T), isolated from a smear-ripened cheese.</title>
        <authorList>
            <consortium name="US DOE Joint Genome Institute (JGI-PGF)"/>
            <person name="Walter F."/>
            <person name="Albersmeier A."/>
            <person name="Kalinowski J."/>
            <person name="Ruckert C."/>
        </authorList>
    </citation>
    <scope>NUCLEOTIDE SEQUENCE</scope>
    <source>
        <strain evidence="19">CGMCC 1.12827</strain>
    </source>
</reference>
<dbReference type="FunFam" id="1.10.287.130:FF:000001">
    <property type="entry name" value="Two-component sensor histidine kinase"/>
    <property type="match status" value="1"/>
</dbReference>
<dbReference type="InterPro" id="IPR005467">
    <property type="entry name" value="His_kinase_dom"/>
</dbReference>
<evidence type="ECO:0000256" key="15">
    <source>
        <dbReference type="SAM" id="MobiDB-lite"/>
    </source>
</evidence>
<evidence type="ECO:0000313" key="19">
    <source>
        <dbReference type="EMBL" id="GGB20957.1"/>
    </source>
</evidence>
<feature type="region of interest" description="Disordered" evidence="15">
    <location>
        <begin position="56"/>
        <end position="86"/>
    </location>
</feature>
<evidence type="ECO:0000256" key="12">
    <source>
        <dbReference type="ARBA" id="ARBA00022989"/>
    </source>
</evidence>
<feature type="domain" description="HAMP" evidence="18">
    <location>
        <begin position="187"/>
        <end position="240"/>
    </location>
</feature>
<dbReference type="GO" id="GO:0005886">
    <property type="term" value="C:plasma membrane"/>
    <property type="evidence" value="ECO:0007669"/>
    <property type="project" value="UniProtKB-SubCell"/>
</dbReference>
<dbReference type="InterPro" id="IPR003660">
    <property type="entry name" value="HAMP_dom"/>
</dbReference>
<organism evidence="19 20">
    <name type="scientific">Gordonia jinhuaensis</name>
    <dbReference type="NCBI Taxonomy" id="1517702"/>
    <lineage>
        <taxon>Bacteria</taxon>
        <taxon>Bacillati</taxon>
        <taxon>Actinomycetota</taxon>
        <taxon>Actinomycetes</taxon>
        <taxon>Mycobacteriales</taxon>
        <taxon>Gordoniaceae</taxon>
        <taxon>Gordonia</taxon>
    </lineage>
</organism>
<evidence type="ECO:0000313" key="20">
    <source>
        <dbReference type="Proteomes" id="UP000621454"/>
    </source>
</evidence>
<evidence type="ECO:0000256" key="5">
    <source>
        <dbReference type="ARBA" id="ARBA00022475"/>
    </source>
</evidence>
<evidence type="ECO:0000256" key="2">
    <source>
        <dbReference type="ARBA" id="ARBA00004236"/>
    </source>
</evidence>
<dbReference type="Pfam" id="PF00512">
    <property type="entry name" value="HisKA"/>
    <property type="match status" value="1"/>
</dbReference>
<reference evidence="19" key="2">
    <citation type="submission" date="2020-09" db="EMBL/GenBank/DDBJ databases">
        <authorList>
            <person name="Sun Q."/>
            <person name="Zhou Y."/>
        </authorList>
    </citation>
    <scope>NUCLEOTIDE SEQUENCE</scope>
    <source>
        <strain evidence="19">CGMCC 1.12827</strain>
    </source>
</reference>
<dbReference type="CDD" id="cd06225">
    <property type="entry name" value="HAMP"/>
    <property type="match status" value="1"/>
</dbReference>
<keyword evidence="9" id="KW-0547">Nucleotide-binding</keyword>
<dbReference type="GO" id="GO:0005524">
    <property type="term" value="F:ATP binding"/>
    <property type="evidence" value="ECO:0007669"/>
    <property type="project" value="UniProtKB-KW"/>
</dbReference>
<keyword evidence="11" id="KW-0067">ATP-binding</keyword>
<dbReference type="SUPFAM" id="SSF55874">
    <property type="entry name" value="ATPase domain of HSP90 chaperone/DNA topoisomerase II/histidine kinase"/>
    <property type="match status" value="1"/>
</dbReference>
<feature type="domain" description="Histidine kinase" evidence="17">
    <location>
        <begin position="262"/>
        <end position="481"/>
    </location>
</feature>
<evidence type="ECO:0000256" key="6">
    <source>
        <dbReference type="ARBA" id="ARBA00022553"/>
    </source>
</evidence>
<dbReference type="Gene3D" id="6.10.340.10">
    <property type="match status" value="1"/>
</dbReference>
<sequence length="482" mass="51532">MTSHSERPPRRGIPLRVSLVGLVLVLVALGLAASGFAVTTAMRNQLIERTDNSLREAAGSWARPRSQPPPMETQNPSGDLGRRPPSPYYVEQIRANDVVVLVNVPPEGAPDVSDPSQFSSEPVTVGSGDGSSTRWRVIKSSSEVGDAIVGIPLTDVDDTVTRLVWLQLGIGVAVLLATGALGYALVRTSLRPLRRVEATAQAIAEGDLNQRVPQMPANTEVGRVADSMNTMLHQIEGAFAATAASENQARASEENMRRFIADASHELRTPLTSIKGFSELYRQGALPDATEAMARIEKEAGRMGLLVEDLLVLARLDARRPLEHEYVDLLMVASDAVHSARAIAPEREITMTMIDGPGIPAVIGDASRLAQVMTNLVTNALRHTPPEASVTVSVGTEGDDALFVVADTGPGIAPEDKVRLFERFYRADTSRYRDSSTGSEGGSGLGLSIVAALVAAHGGRVGVESELGHGARFWVRIPRVRD</sequence>
<keyword evidence="7" id="KW-0808">Transferase</keyword>
<dbReference type="Gene3D" id="3.30.565.10">
    <property type="entry name" value="Histidine kinase-like ATPase, C-terminal domain"/>
    <property type="match status" value="1"/>
</dbReference>
<comment type="catalytic activity">
    <reaction evidence="1">
        <text>ATP + protein L-histidine = ADP + protein N-phospho-L-histidine.</text>
        <dbReference type="EC" id="2.7.13.3"/>
    </reaction>
</comment>
<name>A0A916SZ33_9ACTN</name>
<evidence type="ECO:0000256" key="16">
    <source>
        <dbReference type="SAM" id="Phobius"/>
    </source>
</evidence>
<keyword evidence="13" id="KW-0902">Two-component regulatory system</keyword>
<dbReference type="Proteomes" id="UP000621454">
    <property type="component" value="Unassembled WGS sequence"/>
</dbReference>
<evidence type="ECO:0000259" key="18">
    <source>
        <dbReference type="PROSITE" id="PS50885"/>
    </source>
</evidence>
<dbReference type="EMBL" id="BMGC01000003">
    <property type="protein sequence ID" value="GGB20957.1"/>
    <property type="molecule type" value="Genomic_DNA"/>
</dbReference>
<dbReference type="Pfam" id="PF00672">
    <property type="entry name" value="HAMP"/>
    <property type="match status" value="1"/>
</dbReference>
<dbReference type="InterPro" id="IPR003594">
    <property type="entry name" value="HATPase_dom"/>
</dbReference>
<evidence type="ECO:0000256" key="10">
    <source>
        <dbReference type="ARBA" id="ARBA00022777"/>
    </source>
</evidence>
<protein>
    <recommendedName>
        <fullName evidence="4">histidine kinase</fullName>
        <ecNumber evidence="4">2.7.13.3</ecNumber>
    </recommendedName>
</protein>
<dbReference type="EC" id="2.7.13.3" evidence="4"/>
<evidence type="ECO:0000256" key="9">
    <source>
        <dbReference type="ARBA" id="ARBA00022741"/>
    </source>
</evidence>
<dbReference type="PANTHER" id="PTHR45436">
    <property type="entry name" value="SENSOR HISTIDINE KINASE YKOH"/>
    <property type="match status" value="1"/>
</dbReference>
<dbReference type="InterPro" id="IPR004358">
    <property type="entry name" value="Sig_transdc_His_kin-like_C"/>
</dbReference>
<dbReference type="InterPro" id="IPR036890">
    <property type="entry name" value="HATPase_C_sf"/>
</dbReference>
<dbReference type="CDD" id="cd00082">
    <property type="entry name" value="HisKA"/>
    <property type="match status" value="1"/>
</dbReference>
<dbReference type="GO" id="GO:0045121">
    <property type="term" value="C:membrane raft"/>
    <property type="evidence" value="ECO:0007669"/>
    <property type="project" value="UniProtKB-SubCell"/>
</dbReference>
<evidence type="ECO:0000256" key="4">
    <source>
        <dbReference type="ARBA" id="ARBA00012438"/>
    </source>
</evidence>
<evidence type="ECO:0000256" key="14">
    <source>
        <dbReference type="ARBA" id="ARBA00023136"/>
    </source>
</evidence>
<dbReference type="RefSeq" id="WP_229742130.1">
    <property type="nucleotide sequence ID" value="NZ_BMGC01000003.1"/>
</dbReference>
<gene>
    <name evidence="19" type="ORF">GCM10011489_06360</name>
</gene>
<dbReference type="InterPro" id="IPR050428">
    <property type="entry name" value="TCS_sensor_his_kinase"/>
</dbReference>
<feature type="region of interest" description="Disordered" evidence="15">
    <location>
        <begin position="110"/>
        <end position="132"/>
    </location>
</feature>
<keyword evidence="5" id="KW-1003">Cell membrane</keyword>
<evidence type="ECO:0000259" key="17">
    <source>
        <dbReference type="PROSITE" id="PS50109"/>
    </source>
</evidence>
<dbReference type="SMART" id="SM00388">
    <property type="entry name" value="HisKA"/>
    <property type="match status" value="1"/>
</dbReference>
<dbReference type="InterPro" id="IPR036097">
    <property type="entry name" value="HisK_dim/P_sf"/>
</dbReference>
<comment type="caution">
    <text evidence="19">The sequence shown here is derived from an EMBL/GenBank/DDBJ whole genome shotgun (WGS) entry which is preliminary data.</text>
</comment>
<dbReference type="SMART" id="SM00304">
    <property type="entry name" value="HAMP"/>
    <property type="match status" value="1"/>
</dbReference>
<evidence type="ECO:0000256" key="8">
    <source>
        <dbReference type="ARBA" id="ARBA00022692"/>
    </source>
</evidence>
<dbReference type="AlphaFoldDB" id="A0A916SZ33"/>
<dbReference type="FunFam" id="3.30.565.10:FF:000023">
    <property type="entry name" value="PAS domain-containing sensor histidine kinase"/>
    <property type="match status" value="1"/>
</dbReference>
<evidence type="ECO:0000256" key="7">
    <source>
        <dbReference type="ARBA" id="ARBA00022679"/>
    </source>
</evidence>
<keyword evidence="20" id="KW-1185">Reference proteome</keyword>
<proteinExistence type="predicted"/>
<dbReference type="Pfam" id="PF02518">
    <property type="entry name" value="HATPase_c"/>
    <property type="match status" value="1"/>
</dbReference>
<comment type="subcellular location">
    <subcellularLocation>
        <location evidence="2">Cell membrane</location>
    </subcellularLocation>
    <subcellularLocation>
        <location evidence="3">Membrane raft</location>
        <topology evidence="3">Multi-pass membrane protein</topology>
    </subcellularLocation>
</comment>
<dbReference type="Gene3D" id="1.10.287.130">
    <property type="match status" value="1"/>
</dbReference>
<evidence type="ECO:0000256" key="3">
    <source>
        <dbReference type="ARBA" id="ARBA00004314"/>
    </source>
</evidence>
<dbReference type="PRINTS" id="PR00344">
    <property type="entry name" value="BCTRLSENSOR"/>
</dbReference>
<dbReference type="PROSITE" id="PS50109">
    <property type="entry name" value="HIS_KIN"/>
    <property type="match status" value="1"/>
</dbReference>